<organism evidence="1 2">
    <name type="scientific">Bythopirellula polymerisocia</name>
    <dbReference type="NCBI Taxonomy" id="2528003"/>
    <lineage>
        <taxon>Bacteria</taxon>
        <taxon>Pseudomonadati</taxon>
        <taxon>Planctomycetota</taxon>
        <taxon>Planctomycetia</taxon>
        <taxon>Pirellulales</taxon>
        <taxon>Lacipirellulaceae</taxon>
        <taxon>Bythopirellula</taxon>
    </lineage>
</organism>
<keyword evidence="2" id="KW-1185">Reference proteome</keyword>
<evidence type="ECO:0000313" key="2">
    <source>
        <dbReference type="Proteomes" id="UP000318437"/>
    </source>
</evidence>
<dbReference type="AlphaFoldDB" id="A0A5C6CM77"/>
<name>A0A5C6CM77_9BACT</name>
<protein>
    <submittedName>
        <fullName evidence="1">Uncharacterized protein</fullName>
    </submittedName>
</protein>
<evidence type="ECO:0000313" key="1">
    <source>
        <dbReference type="EMBL" id="TWU25508.1"/>
    </source>
</evidence>
<comment type="caution">
    <text evidence="1">The sequence shown here is derived from an EMBL/GenBank/DDBJ whole genome shotgun (WGS) entry which is preliminary data.</text>
</comment>
<proteinExistence type="predicted"/>
<accession>A0A5C6CM77</accession>
<dbReference type="Proteomes" id="UP000318437">
    <property type="component" value="Unassembled WGS sequence"/>
</dbReference>
<gene>
    <name evidence="1" type="ORF">Pla144_27130</name>
</gene>
<dbReference type="EMBL" id="SJPS01000004">
    <property type="protein sequence ID" value="TWU25508.1"/>
    <property type="molecule type" value="Genomic_DNA"/>
</dbReference>
<reference evidence="1 2" key="1">
    <citation type="submission" date="2019-02" db="EMBL/GenBank/DDBJ databases">
        <title>Deep-cultivation of Planctomycetes and their phenomic and genomic characterization uncovers novel biology.</title>
        <authorList>
            <person name="Wiegand S."/>
            <person name="Jogler M."/>
            <person name="Boedeker C."/>
            <person name="Pinto D."/>
            <person name="Vollmers J."/>
            <person name="Rivas-Marin E."/>
            <person name="Kohn T."/>
            <person name="Peeters S.H."/>
            <person name="Heuer A."/>
            <person name="Rast P."/>
            <person name="Oberbeckmann S."/>
            <person name="Bunk B."/>
            <person name="Jeske O."/>
            <person name="Meyerdierks A."/>
            <person name="Storesund J.E."/>
            <person name="Kallscheuer N."/>
            <person name="Luecker S."/>
            <person name="Lage O.M."/>
            <person name="Pohl T."/>
            <person name="Merkel B.J."/>
            <person name="Hornburger P."/>
            <person name="Mueller R.-W."/>
            <person name="Bruemmer F."/>
            <person name="Labrenz M."/>
            <person name="Spormann A.M."/>
            <person name="Op Den Camp H."/>
            <person name="Overmann J."/>
            <person name="Amann R."/>
            <person name="Jetten M.S.M."/>
            <person name="Mascher T."/>
            <person name="Medema M.H."/>
            <person name="Devos D.P."/>
            <person name="Kaster A.-K."/>
            <person name="Ovreas L."/>
            <person name="Rohde M."/>
            <person name="Galperin M.Y."/>
            <person name="Jogler C."/>
        </authorList>
    </citation>
    <scope>NUCLEOTIDE SEQUENCE [LARGE SCALE GENOMIC DNA]</scope>
    <source>
        <strain evidence="1 2">Pla144</strain>
    </source>
</reference>
<sequence>MLGEPGMVDTAVRMACQQGLIAGFLAKNPNVQRPTMLKLQLKDSILPLDIAHWTLPFYQ</sequence>